<dbReference type="SUPFAM" id="SSF82671">
    <property type="entry name" value="SEA domain"/>
    <property type="match status" value="1"/>
</dbReference>
<evidence type="ECO:0000313" key="3">
    <source>
        <dbReference type="EMBL" id="VDM40446.1"/>
    </source>
</evidence>
<reference evidence="5" key="1">
    <citation type="submission" date="2016-06" db="UniProtKB">
        <authorList>
            <consortium name="WormBaseParasite"/>
        </authorList>
    </citation>
    <scope>IDENTIFICATION</scope>
</reference>
<evidence type="ECO:0000313" key="4">
    <source>
        <dbReference type="Proteomes" id="UP000050794"/>
    </source>
</evidence>
<dbReference type="AlphaFoldDB" id="A0A183UKV2"/>
<keyword evidence="4" id="KW-1185">Reference proteome</keyword>
<dbReference type="Pfam" id="PF01390">
    <property type="entry name" value="SEA"/>
    <property type="match status" value="1"/>
</dbReference>
<keyword evidence="1" id="KW-0472">Membrane</keyword>
<organism evidence="4 5">
    <name type="scientific">Toxocara canis</name>
    <name type="common">Canine roundworm</name>
    <dbReference type="NCBI Taxonomy" id="6265"/>
    <lineage>
        <taxon>Eukaryota</taxon>
        <taxon>Metazoa</taxon>
        <taxon>Ecdysozoa</taxon>
        <taxon>Nematoda</taxon>
        <taxon>Chromadorea</taxon>
        <taxon>Rhabditida</taxon>
        <taxon>Spirurina</taxon>
        <taxon>Ascaridomorpha</taxon>
        <taxon>Ascaridoidea</taxon>
        <taxon>Toxocaridae</taxon>
        <taxon>Toxocara</taxon>
    </lineage>
</organism>
<dbReference type="Gene3D" id="3.30.70.960">
    <property type="entry name" value="SEA domain"/>
    <property type="match status" value="1"/>
</dbReference>
<gene>
    <name evidence="3" type="ORF">TCNE_LOCUS9125</name>
</gene>
<keyword evidence="1" id="KW-1133">Transmembrane helix</keyword>
<protein>
    <submittedName>
        <fullName evidence="5">SEA domain-containing protein</fullName>
    </submittedName>
</protein>
<evidence type="ECO:0000313" key="5">
    <source>
        <dbReference type="WBParaSite" id="TCNE_0000912201-mRNA-1"/>
    </source>
</evidence>
<feature type="transmembrane region" description="Helical" evidence="1">
    <location>
        <begin position="142"/>
        <end position="164"/>
    </location>
</feature>
<evidence type="ECO:0000259" key="2">
    <source>
        <dbReference type="PROSITE" id="PS50024"/>
    </source>
</evidence>
<dbReference type="InterPro" id="IPR036364">
    <property type="entry name" value="SEA_dom_sf"/>
</dbReference>
<proteinExistence type="predicted"/>
<accession>A0A183UKV2</accession>
<dbReference type="InterPro" id="IPR000082">
    <property type="entry name" value="SEA_dom"/>
</dbReference>
<name>A0A183UKV2_TOXCA</name>
<dbReference type="WBParaSite" id="TCNE_0000912201-mRNA-1">
    <property type="protein sequence ID" value="TCNE_0000912201-mRNA-1"/>
    <property type="gene ID" value="TCNE_0000912201"/>
</dbReference>
<dbReference type="EMBL" id="UYWY01020083">
    <property type="protein sequence ID" value="VDM40446.1"/>
    <property type="molecule type" value="Genomic_DNA"/>
</dbReference>
<sequence>MSTLSVDMPGKMTGKGLKRYGSVQQLDSDDYGKQIYKGGPYTTAQTIYEQQWTQFRPPAYGTTGLVSGQLCANSFLGYHYPLKRASSALSLPDTLAAMHAHSMVSPQPAPEFATDIYIPGIISRLEKRRLKAQEREPSKWRLFVWLAVLILIVASVIVVLMLAISKMHSVSSASFRSLRQYNGRFLITEGPLIKFDGQLLQSNTDQFLAHATKIQRTLNRIFQHSDVSGDYAGSEVTQFRFVPAIPALDVSFNIRMRPDFNDDVFDLLTILRSYVRARGFEGNTIDVRSISLENKRLP</sequence>
<dbReference type="PROSITE" id="PS50024">
    <property type="entry name" value="SEA"/>
    <property type="match status" value="1"/>
</dbReference>
<feature type="domain" description="SEA" evidence="2">
    <location>
        <begin position="177"/>
        <end position="297"/>
    </location>
</feature>
<dbReference type="Proteomes" id="UP000050794">
    <property type="component" value="Unassembled WGS sequence"/>
</dbReference>
<evidence type="ECO:0000256" key="1">
    <source>
        <dbReference type="SAM" id="Phobius"/>
    </source>
</evidence>
<reference evidence="3 4" key="2">
    <citation type="submission" date="2018-11" db="EMBL/GenBank/DDBJ databases">
        <authorList>
            <consortium name="Pathogen Informatics"/>
        </authorList>
    </citation>
    <scope>NUCLEOTIDE SEQUENCE [LARGE SCALE GENOMIC DNA]</scope>
</reference>
<keyword evidence="1" id="KW-0812">Transmembrane</keyword>